<feature type="compositionally biased region" description="Polar residues" evidence="1">
    <location>
        <begin position="64"/>
        <end position="90"/>
    </location>
</feature>
<proteinExistence type="predicted"/>
<protein>
    <submittedName>
        <fullName evidence="2">Uncharacterized protein</fullName>
    </submittedName>
</protein>
<dbReference type="EMBL" id="FZOG01000002">
    <property type="protein sequence ID" value="SNS16016.1"/>
    <property type="molecule type" value="Genomic_DNA"/>
</dbReference>
<dbReference type="RefSeq" id="WP_089359343.1">
    <property type="nucleotide sequence ID" value="NZ_FZOG01000002.1"/>
</dbReference>
<evidence type="ECO:0000313" key="2">
    <source>
        <dbReference type="EMBL" id="SNS16016.1"/>
    </source>
</evidence>
<evidence type="ECO:0000313" key="3">
    <source>
        <dbReference type="Proteomes" id="UP000242915"/>
    </source>
</evidence>
<feature type="region of interest" description="Disordered" evidence="1">
    <location>
        <begin position="22"/>
        <end position="90"/>
    </location>
</feature>
<dbReference type="AlphaFoldDB" id="A0A239C713"/>
<name>A0A239C713_9PSED</name>
<dbReference type="Proteomes" id="UP000242915">
    <property type="component" value="Unassembled WGS sequence"/>
</dbReference>
<keyword evidence="3" id="KW-1185">Reference proteome</keyword>
<accession>A0A239C713</accession>
<evidence type="ECO:0000256" key="1">
    <source>
        <dbReference type="SAM" id="MobiDB-lite"/>
    </source>
</evidence>
<reference evidence="3" key="1">
    <citation type="submission" date="2017-06" db="EMBL/GenBank/DDBJ databases">
        <authorList>
            <person name="Varghese N."/>
            <person name="Submissions S."/>
        </authorList>
    </citation>
    <scope>NUCLEOTIDE SEQUENCE [LARGE SCALE GENOMIC DNA]</scope>
    <source>
        <strain evidence="3">CIP 108523</strain>
    </source>
</reference>
<gene>
    <name evidence="2" type="ORF">SAMN05216255_1547</name>
</gene>
<sequence>MCGSKLKKLASVATLGITDAFTGALEPPKAPDAPASVDPTPTEADPGVIAAREDEKRRRAAAAGQSSTILTGANGLTTQANTGQKTLLGA</sequence>
<organism evidence="2 3">
    <name type="scientific">Pseudomonas segetis</name>
    <dbReference type="NCBI Taxonomy" id="298908"/>
    <lineage>
        <taxon>Bacteria</taxon>
        <taxon>Pseudomonadati</taxon>
        <taxon>Pseudomonadota</taxon>
        <taxon>Gammaproteobacteria</taxon>
        <taxon>Pseudomonadales</taxon>
        <taxon>Pseudomonadaceae</taxon>
        <taxon>Pseudomonas</taxon>
    </lineage>
</organism>